<feature type="non-terminal residue" evidence="3">
    <location>
        <position position="472"/>
    </location>
</feature>
<dbReference type="SUPFAM" id="SSF64182">
    <property type="entry name" value="DHH phosphoesterases"/>
    <property type="match status" value="1"/>
</dbReference>
<evidence type="ECO:0008006" key="4">
    <source>
        <dbReference type="Google" id="ProtNLM"/>
    </source>
</evidence>
<protein>
    <recommendedName>
        <fullName evidence="4">Single-stranded-DNA-specific exonuclease RecJ</fullName>
    </recommendedName>
</protein>
<dbReference type="PANTHER" id="PTHR30255:SF2">
    <property type="entry name" value="SINGLE-STRANDED-DNA-SPECIFIC EXONUCLEASE RECJ"/>
    <property type="match status" value="1"/>
</dbReference>
<accession>A0A381V4X0</accession>
<dbReference type="InterPro" id="IPR003156">
    <property type="entry name" value="DHHA1_dom"/>
</dbReference>
<dbReference type="GO" id="GO:0003676">
    <property type="term" value="F:nucleic acid binding"/>
    <property type="evidence" value="ECO:0007669"/>
    <property type="project" value="InterPro"/>
</dbReference>
<dbReference type="InterPro" id="IPR051673">
    <property type="entry name" value="SSDNA_exonuclease_RecJ"/>
</dbReference>
<dbReference type="InterPro" id="IPR038763">
    <property type="entry name" value="DHH_sf"/>
</dbReference>
<gene>
    <name evidence="3" type="ORF">METZ01_LOCUS87895</name>
</gene>
<dbReference type="Gene3D" id="3.90.1640.30">
    <property type="match status" value="1"/>
</dbReference>
<dbReference type="InterPro" id="IPR001667">
    <property type="entry name" value="DDH_dom"/>
</dbReference>
<dbReference type="Gene3D" id="3.10.310.30">
    <property type="match status" value="1"/>
</dbReference>
<reference evidence="3" key="1">
    <citation type="submission" date="2018-05" db="EMBL/GenBank/DDBJ databases">
        <authorList>
            <person name="Lanie J.A."/>
            <person name="Ng W.-L."/>
            <person name="Kazmierczak K.M."/>
            <person name="Andrzejewski T.M."/>
            <person name="Davidsen T.M."/>
            <person name="Wayne K.J."/>
            <person name="Tettelin H."/>
            <person name="Glass J.I."/>
            <person name="Rusch D."/>
            <person name="Podicherti R."/>
            <person name="Tsui H.-C.T."/>
            <person name="Winkler M.E."/>
        </authorList>
    </citation>
    <scope>NUCLEOTIDE SEQUENCE</scope>
</reference>
<dbReference type="Pfam" id="PF01368">
    <property type="entry name" value="DHH"/>
    <property type="match status" value="1"/>
</dbReference>
<dbReference type="Pfam" id="PF02272">
    <property type="entry name" value="DHHA1"/>
    <property type="match status" value="1"/>
</dbReference>
<feature type="domain" description="DHHA1" evidence="2">
    <location>
        <begin position="349"/>
        <end position="439"/>
    </location>
</feature>
<dbReference type="AlphaFoldDB" id="A0A381V4X0"/>
<dbReference type="GO" id="GO:0004527">
    <property type="term" value="F:exonuclease activity"/>
    <property type="evidence" value="ECO:0007669"/>
    <property type="project" value="UniProtKB-KW"/>
</dbReference>
<proteinExistence type="predicted"/>
<sequence length="472" mass="50832">MDFERKWQIAEPPPPGFRLDLGFQSAGVRGPLPARLLWNRGVRNNVDAVEYFSSGPDDFLDPLELPDMAPAVDRISKAVDGNETIGVFGDFDVDGLTGTAILIRMIRSLGGKAIPYIPNREIDGHGMSKQAIDSFQNAGVTLITTVDTGSTAVEEIAYAKQLGIDTVITDHHLMETDRPDAIAIVNPHIASSESVGYSGAGVAFKVAQALSENAGGKFPEELLPLAALGTIADIVPLVSENRTLVKEGLKVLGQTELAGLRALLDISRPSGASGRPTTELVSFYMAPRLNAPGRMGDAEPSLELLTTNNVSEAHALAYRLNADNLKRRSLSEKVWEHASTQFDIKSDDPIVAVRCDGFAMGLLGPLAGRLNELSGKPSIAYQVVDGLARASCRSNESLDLHMALSNHTNRFERFGGHARAAGFSIKIEFLTSLLDDIRKRTAWSALTTPALPALHADAEVKLEDLTISTWNF</sequence>
<evidence type="ECO:0000313" key="3">
    <source>
        <dbReference type="EMBL" id="SVA35041.1"/>
    </source>
</evidence>
<evidence type="ECO:0000259" key="1">
    <source>
        <dbReference type="Pfam" id="PF01368"/>
    </source>
</evidence>
<feature type="domain" description="DDH" evidence="1">
    <location>
        <begin position="85"/>
        <end position="230"/>
    </location>
</feature>
<dbReference type="EMBL" id="UINC01007778">
    <property type="protein sequence ID" value="SVA35041.1"/>
    <property type="molecule type" value="Genomic_DNA"/>
</dbReference>
<evidence type="ECO:0000259" key="2">
    <source>
        <dbReference type="Pfam" id="PF02272"/>
    </source>
</evidence>
<organism evidence="3">
    <name type="scientific">marine metagenome</name>
    <dbReference type="NCBI Taxonomy" id="408172"/>
    <lineage>
        <taxon>unclassified sequences</taxon>
        <taxon>metagenomes</taxon>
        <taxon>ecological metagenomes</taxon>
    </lineage>
</organism>
<dbReference type="PANTHER" id="PTHR30255">
    <property type="entry name" value="SINGLE-STRANDED-DNA-SPECIFIC EXONUCLEASE RECJ"/>
    <property type="match status" value="1"/>
</dbReference>
<name>A0A381V4X0_9ZZZZ</name>